<protein>
    <recommendedName>
        <fullName evidence="4">Prepilin-type N-terminal cleavage/methylation domain-containing protein</fullName>
    </recommendedName>
</protein>
<keyword evidence="1" id="KW-1133">Transmembrane helix</keyword>
<dbReference type="AlphaFoldDB" id="A8MLZ9"/>
<feature type="transmembrane region" description="Helical" evidence="1">
    <location>
        <begin position="12"/>
        <end position="32"/>
    </location>
</feature>
<dbReference type="RefSeq" id="WP_012158480.1">
    <property type="nucleotide sequence ID" value="NC_009922.1"/>
</dbReference>
<evidence type="ECO:0008006" key="4">
    <source>
        <dbReference type="Google" id="ProtNLM"/>
    </source>
</evidence>
<dbReference type="Proteomes" id="UP000000269">
    <property type="component" value="Chromosome"/>
</dbReference>
<keyword evidence="1" id="KW-0472">Membrane</keyword>
<name>A8MLZ9_ALKOO</name>
<gene>
    <name evidence="2" type="ordered locus">Clos_0606</name>
</gene>
<sequence>MKSNRGFTLIELAIVLGLAGIVLSMIFSPIIFSFQNFGIQNEKANITSNLRATMDHLTRQIRKASEVEVVNDNAIKIDSKVYKIQDRNLVKDDSILIEGVDELIIRKDKNRMEIKVVIRDRKNKEHSLSSTINMR</sequence>
<dbReference type="KEGG" id="aoe:Clos_0606"/>
<accession>A8MLZ9</accession>
<proteinExistence type="predicted"/>
<dbReference type="PROSITE" id="PS00409">
    <property type="entry name" value="PROKAR_NTER_METHYL"/>
    <property type="match status" value="1"/>
</dbReference>
<keyword evidence="3" id="KW-1185">Reference proteome</keyword>
<keyword evidence="1" id="KW-0812">Transmembrane</keyword>
<evidence type="ECO:0000313" key="3">
    <source>
        <dbReference type="Proteomes" id="UP000000269"/>
    </source>
</evidence>
<dbReference type="STRING" id="350688.Clos_0606"/>
<organism evidence="2 3">
    <name type="scientific">Alkaliphilus oremlandii (strain OhILAs)</name>
    <name type="common">Clostridium oremlandii (strain OhILAs)</name>
    <dbReference type="NCBI Taxonomy" id="350688"/>
    <lineage>
        <taxon>Bacteria</taxon>
        <taxon>Bacillati</taxon>
        <taxon>Bacillota</taxon>
        <taxon>Clostridia</taxon>
        <taxon>Peptostreptococcales</taxon>
        <taxon>Natronincolaceae</taxon>
        <taxon>Alkaliphilus</taxon>
    </lineage>
</organism>
<dbReference type="Pfam" id="PF07963">
    <property type="entry name" value="N_methyl"/>
    <property type="match status" value="1"/>
</dbReference>
<dbReference type="EMBL" id="CP000853">
    <property type="protein sequence ID" value="ABW18166.1"/>
    <property type="molecule type" value="Genomic_DNA"/>
</dbReference>
<evidence type="ECO:0000313" key="2">
    <source>
        <dbReference type="EMBL" id="ABW18166.1"/>
    </source>
</evidence>
<dbReference type="HOGENOM" id="CLU_1881383_0_0_9"/>
<evidence type="ECO:0000256" key="1">
    <source>
        <dbReference type="SAM" id="Phobius"/>
    </source>
</evidence>
<reference evidence="3" key="1">
    <citation type="submission" date="2007-10" db="EMBL/GenBank/DDBJ databases">
        <title>Complete genome of Alkaliphilus oremlandii OhILAs.</title>
        <authorList>
            <person name="Copeland A."/>
            <person name="Lucas S."/>
            <person name="Lapidus A."/>
            <person name="Barry K."/>
            <person name="Detter J.C."/>
            <person name="Glavina del Rio T."/>
            <person name="Hammon N."/>
            <person name="Israni S."/>
            <person name="Dalin E."/>
            <person name="Tice H."/>
            <person name="Pitluck S."/>
            <person name="Chain P."/>
            <person name="Malfatti S."/>
            <person name="Shin M."/>
            <person name="Vergez L."/>
            <person name="Schmutz J."/>
            <person name="Larimer F."/>
            <person name="Land M."/>
            <person name="Hauser L."/>
            <person name="Kyrpides N."/>
            <person name="Mikhailova N."/>
            <person name="Stolz J.F."/>
            <person name="Dawson A."/>
            <person name="Fisher E."/>
            <person name="Crable B."/>
            <person name="Perera E."/>
            <person name="Lisak J."/>
            <person name="Ranganathan M."/>
            <person name="Basu P."/>
            <person name="Richardson P."/>
        </authorList>
    </citation>
    <scope>NUCLEOTIDE SEQUENCE [LARGE SCALE GENOMIC DNA]</scope>
    <source>
        <strain evidence="3">OhILAs</strain>
    </source>
</reference>
<dbReference type="NCBIfam" id="TIGR02532">
    <property type="entry name" value="IV_pilin_GFxxxE"/>
    <property type="match status" value="1"/>
</dbReference>
<dbReference type="InterPro" id="IPR012902">
    <property type="entry name" value="N_methyl_site"/>
</dbReference>
<dbReference type="OrthoDB" id="1807281at2"/>